<evidence type="ECO:0000313" key="3">
    <source>
        <dbReference type="Proteomes" id="UP000002408"/>
    </source>
</evidence>
<sequence length="158" mass="16977">MENSLRDAGEERVAALEKKVSGVGVLVGEFTQELLDLKAITREMSQKNKEHRLQEPGPMQEAGAREPEAAGIPQSHEGSRTGAGEIPVPPAPDEPLMVMIMQTDGTMKPEVRRGNRDCTFAPVGYGASGGSGRYTKSMPTRPGQSRITGTFEKKPSGQ</sequence>
<keyword evidence="3" id="KW-1185">Reference proteome</keyword>
<organism evidence="2 3">
    <name type="scientific">Methanoregula boonei (strain DSM 21154 / JCM 14090 / 6A8)</name>
    <dbReference type="NCBI Taxonomy" id="456442"/>
    <lineage>
        <taxon>Archaea</taxon>
        <taxon>Methanobacteriati</taxon>
        <taxon>Methanobacteriota</taxon>
        <taxon>Stenosarchaea group</taxon>
        <taxon>Methanomicrobia</taxon>
        <taxon>Methanomicrobiales</taxon>
        <taxon>Methanoregulaceae</taxon>
        <taxon>Methanoregula</taxon>
    </lineage>
</organism>
<dbReference type="OrthoDB" id="112329at2157"/>
<dbReference type="EMBL" id="CP000780">
    <property type="protein sequence ID" value="ABS54844.1"/>
    <property type="molecule type" value="Genomic_DNA"/>
</dbReference>
<dbReference type="AlphaFoldDB" id="A7I533"/>
<dbReference type="KEGG" id="mbn:Mboo_0322"/>
<dbReference type="RefSeq" id="WP_011991332.1">
    <property type="nucleotide sequence ID" value="NC_009712.1"/>
</dbReference>
<evidence type="ECO:0000313" key="2">
    <source>
        <dbReference type="EMBL" id="ABS54844.1"/>
    </source>
</evidence>
<protein>
    <submittedName>
        <fullName evidence="2">Uncharacterized protein</fullName>
    </submittedName>
</protein>
<reference evidence="3" key="1">
    <citation type="journal article" date="2015" name="Microbiology">
        <title>Genome of Methanoregula boonei 6A8 reveals adaptations to oligotrophic peatland environments.</title>
        <authorList>
            <person name="Braeuer S."/>
            <person name="Cadillo-Quiroz H."/>
            <person name="Kyrpides N."/>
            <person name="Woyke T."/>
            <person name="Goodwin L."/>
            <person name="Detter C."/>
            <person name="Podell S."/>
            <person name="Yavitt J.B."/>
            <person name="Zinder S.H."/>
        </authorList>
    </citation>
    <scope>NUCLEOTIDE SEQUENCE [LARGE SCALE GENOMIC DNA]</scope>
    <source>
        <strain evidence="3">DSM 21154 / JCM 14090 / 6A8</strain>
    </source>
</reference>
<proteinExistence type="predicted"/>
<evidence type="ECO:0000256" key="1">
    <source>
        <dbReference type="SAM" id="MobiDB-lite"/>
    </source>
</evidence>
<name>A7I533_METB6</name>
<feature type="region of interest" description="Disordered" evidence="1">
    <location>
        <begin position="46"/>
        <end position="93"/>
    </location>
</feature>
<accession>A7I533</accession>
<dbReference type="Proteomes" id="UP000002408">
    <property type="component" value="Chromosome"/>
</dbReference>
<dbReference type="eggNOG" id="arCOG06890">
    <property type="taxonomic scope" value="Archaea"/>
</dbReference>
<gene>
    <name evidence="2" type="ordered locus">Mboo_0322</name>
</gene>
<dbReference type="GeneID" id="5410857"/>
<dbReference type="STRING" id="456442.Mboo_0322"/>
<dbReference type="HOGENOM" id="CLU_115252_0_0_2"/>
<feature type="region of interest" description="Disordered" evidence="1">
    <location>
        <begin position="122"/>
        <end position="158"/>
    </location>
</feature>